<dbReference type="PRINTS" id="PR00890">
    <property type="entry name" value="TRANSGELIN"/>
</dbReference>
<dbReference type="Pfam" id="PF00307">
    <property type="entry name" value="CH"/>
    <property type="match status" value="1"/>
</dbReference>
<dbReference type="InterPro" id="IPR050606">
    <property type="entry name" value="Calponin-like"/>
</dbReference>
<organism evidence="9 10">
    <name type="scientific">Myodes glareolus</name>
    <name type="common">Bank vole</name>
    <name type="synonym">Clethrionomys glareolus</name>
    <dbReference type="NCBI Taxonomy" id="447135"/>
    <lineage>
        <taxon>Eukaryota</taxon>
        <taxon>Metazoa</taxon>
        <taxon>Chordata</taxon>
        <taxon>Craniata</taxon>
        <taxon>Vertebrata</taxon>
        <taxon>Euteleostomi</taxon>
        <taxon>Mammalia</taxon>
        <taxon>Eutheria</taxon>
        <taxon>Euarchontoglires</taxon>
        <taxon>Glires</taxon>
        <taxon>Rodentia</taxon>
        <taxon>Myomorpha</taxon>
        <taxon>Muroidea</taxon>
        <taxon>Cricetidae</taxon>
        <taxon>Arvicolinae</taxon>
        <taxon>Myodes</taxon>
    </lineage>
</organism>
<proteinExistence type="inferred from homology"/>
<sequence length="239" mass="26989">MANKGPSYGMSREVQSKIEKKYDEELEERLVEWIVMQCGPDVGRPDRGRLGFQVWLKNGVILSKLVNSLYPDGSKPVKVPENPPSMVFKQMEQVAQFLKAAEDYGVTKTDMFQTVDLFEGKDMAAVQRTLMALGSLAVTKNDGHYRGDPNWFMKYVATGSLFLSLGPFVRWRWFGLVSHDKDKVQLSQEGHKKAQEHKREFTESQLQEGKHVIGLQMGSNRGASQAGMTGYGRPRQIIS</sequence>
<evidence type="ECO:0000256" key="3">
    <source>
        <dbReference type="ARBA" id="ARBA00020331"/>
    </source>
</evidence>
<dbReference type="GO" id="GO:0005737">
    <property type="term" value="C:cytoplasm"/>
    <property type="evidence" value="ECO:0007669"/>
    <property type="project" value="UniProtKB-SubCell"/>
</dbReference>
<comment type="subcellular location">
    <subcellularLocation>
        <location evidence="1">Cytoplasm</location>
    </subcellularLocation>
</comment>
<dbReference type="FunFam" id="1.10.418.10:FF:000039">
    <property type="entry name" value="Transgelin"/>
    <property type="match status" value="1"/>
</dbReference>
<evidence type="ECO:0000259" key="8">
    <source>
        <dbReference type="PROSITE" id="PS50021"/>
    </source>
</evidence>
<evidence type="ECO:0000256" key="4">
    <source>
        <dbReference type="ARBA" id="ARBA00022490"/>
    </source>
</evidence>
<dbReference type="SUPFAM" id="SSF47576">
    <property type="entry name" value="Calponin-homology domain, CH-domain"/>
    <property type="match status" value="1"/>
</dbReference>
<keyword evidence="5" id="KW-0007">Acetylation</keyword>
<dbReference type="InterPro" id="IPR003096">
    <property type="entry name" value="SM22_calponin"/>
</dbReference>
<comment type="caution">
    <text evidence="9">The sequence shown here is derived from an EMBL/GenBank/DDBJ whole genome shotgun (WGS) entry which is preliminary data.</text>
</comment>
<dbReference type="InterPro" id="IPR036872">
    <property type="entry name" value="CH_dom_sf"/>
</dbReference>
<evidence type="ECO:0000256" key="1">
    <source>
        <dbReference type="ARBA" id="ARBA00004496"/>
    </source>
</evidence>
<comment type="similarity">
    <text evidence="2 7">Belongs to the calponin family.</text>
</comment>
<dbReference type="Pfam" id="PF00402">
    <property type="entry name" value="Calponin"/>
    <property type="match status" value="1"/>
</dbReference>
<protein>
    <recommendedName>
        <fullName evidence="3 7">Transgelin</fullName>
    </recommendedName>
</protein>
<dbReference type="Proteomes" id="UP001488838">
    <property type="component" value="Unassembled WGS sequence"/>
</dbReference>
<dbReference type="PROSITE" id="PS50021">
    <property type="entry name" value="CH"/>
    <property type="match status" value="1"/>
</dbReference>
<dbReference type="Gene3D" id="1.10.418.10">
    <property type="entry name" value="Calponin-like domain"/>
    <property type="match status" value="1"/>
</dbReference>
<dbReference type="EMBL" id="JBBHLL010000558">
    <property type="protein sequence ID" value="KAK7800276.1"/>
    <property type="molecule type" value="Genomic_DNA"/>
</dbReference>
<accession>A0AAW0HD19</accession>
<keyword evidence="6" id="KW-0514">Muscle protein</keyword>
<feature type="domain" description="Calponin-homology (CH)" evidence="8">
    <location>
        <begin position="24"/>
        <end position="137"/>
    </location>
</feature>
<name>A0AAW0HD19_MYOGA</name>
<dbReference type="PRINTS" id="PR00888">
    <property type="entry name" value="SM22CALPONIN"/>
</dbReference>
<keyword evidence="10" id="KW-1185">Reference proteome</keyword>
<reference evidence="9 10" key="1">
    <citation type="journal article" date="2023" name="bioRxiv">
        <title>Conserved and derived expression patterns and positive selection on dental genes reveal complex evolutionary context of ever-growing rodent molars.</title>
        <authorList>
            <person name="Calamari Z.T."/>
            <person name="Song A."/>
            <person name="Cohen E."/>
            <person name="Akter M."/>
            <person name="Roy R.D."/>
            <person name="Hallikas O."/>
            <person name="Christensen M.M."/>
            <person name="Li P."/>
            <person name="Marangoni P."/>
            <person name="Jernvall J."/>
            <person name="Klein O.D."/>
        </authorList>
    </citation>
    <scope>NUCLEOTIDE SEQUENCE [LARGE SCALE GENOMIC DNA]</scope>
    <source>
        <strain evidence="9">V071</strain>
    </source>
</reference>
<evidence type="ECO:0000256" key="2">
    <source>
        <dbReference type="ARBA" id="ARBA00009631"/>
    </source>
</evidence>
<evidence type="ECO:0000256" key="7">
    <source>
        <dbReference type="RuleBase" id="RU361224"/>
    </source>
</evidence>
<evidence type="ECO:0000256" key="5">
    <source>
        <dbReference type="ARBA" id="ARBA00022990"/>
    </source>
</evidence>
<dbReference type="InterPro" id="IPR001715">
    <property type="entry name" value="CH_dom"/>
</dbReference>
<dbReference type="SMART" id="SM00033">
    <property type="entry name" value="CH"/>
    <property type="match status" value="1"/>
</dbReference>
<evidence type="ECO:0000256" key="6">
    <source>
        <dbReference type="ARBA" id="ARBA00023179"/>
    </source>
</evidence>
<dbReference type="PROSITE" id="PS01052">
    <property type="entry name" value="CALPONIN_1"/>
    <property type="match status" value="1"/>
</dbReference>
<dbReference type="PANTHER" id="PTHR47385:SF16">
    <property type="entry name" value="TRANSGELIN"/>
    <property type="match status" value="1"/>
</dbReference>
<evidence type="ECO:0000313" key="10">
    <source>
        <dbReference type="Proteomes" id="UP001488838"/>
    </source>
</evidence>
<evidence type="ECO:0000313" key="9">
    <source>
        <dbReference type="EMBL" id="KAK7800276.1"/>
    </source>
</evidence>
<dbReference type="PROSITE" id="PS51122">
    <property type="entry name" value="CALPONIN_2"/>
    <property type="match status" value="1"/>
</dbReference>
<keyword evidence="4" id="KW-0963">Cytoplasm</keyword>
<dbReference type="AlphaFoldDB" id="A0AAW0HD19"/>
<dbReference type="CDD" id="cd21279">
    <property type="entry name" value="CH_TAGLN"/>
    <property type="match status" value="1"/>
</dbReference>
<dbReference type="PANTHER" id="PTHR47385">
    <property type="entry name" value="CALPONIN"/>
    <property type="match status" value="1"/>
</dbReference>
<dbReference type="InterPro" id="IPR000557">
    <property type="entry name" value="Calponin_repeat"/>
</dbReference>
<gene>
    <name evidence="9" type="ORF">U0070_017422</name>
</gene>